<protein>
    <submittedName>
        <fullName evidence="5">ABC transporter ATP-binding protein</fullName>
    </submittedName>
</protein>
<dbReference type="GO" id="GO:0016887">
    <property type="term" value="F:ATP hydrolysis activity"/>
    <property type="evidence" value="ECO:0007669"/>
    <property type="project" value="InterPro"/>
</dbReference>
<dbReference type="PANTHER" id="PTHR43204:SF1">
    <property type="entry name" value="ABC TRANSPORTER I FAMILY MEMBER 6, CHLOROPLASTIC"/>
    <property type="match status" value="1"/>
</dbReference>
<feature type="domain" description="ABC transporter" evidence="4">
    <location>
        <begin position="2"/>
        <end position="250"/>
    </location>
</feature>
<evidence type="ECO:0000313" key="6">
    <source>
        <dbReference type="Proteomes" id="UP001366166"/>
    </source>
</evidence>
<evidence type="ECO:0000256" key="2">
    <source>
        <dbReference type="ARBA" id="ARBA00022741"/>
    </source>
</evidence>
<dbReference type="AlphaFoldDB" id="A0AAU9EQ77"/>
<gene>
    <name evidence="5" type="ORF">FAK_37050</name>
</gene>
<sequence length="270" mass="29811">MLLIEDLQVELSGKLLLRHVDLEIKPGETHVLFGPNGSGKTSLLMTILGMPGYIVKHGRIVFKGEDITHMPIHERAQLGIGMAFQRPPTIHGLKTRQMVGICAHGREVDVEGMAEEVNFSHFLGREVNAGLSGGEIKRSELLQLMAQNPDLMLFDEPESGVDMENMHLVGATIAHLLQKDKAVYHANGASIADSRRKRTKMGLIITHTGYILDYLEADSGHVLYNGILSCPSNPREILRCVAQNGYQECVRCVVPPSEHLLQELPVISQD</sequence>
<dbReference type="GO" id="GO:0005524">
    <property type="term" value="F:ATP binding"/>
    <property type="evidence" value="ECO:0007669"/>
    <property type="project" value="UniProtKB-KW"/>
</dbReference>
<dbReference type="InterPro" id="IPR010230">
    <property type="entry name" value="FeS-cluster_ATPase_SufC"/>
</dbReference>
<dbReference type="Pfam" id="PF00005">
    <property type="entry name" value="ABC_tran"/>
    <property type="match status" value="1"/>
</dbReference>
<comment type="similarity">
    <text evidence="1">Belongs to the ABC transporter superfamily. Ycf16 family.</text>
</comment>
<dbReference type="SUPFAM" id="SSF52540">
    <property type="entry name" value="P-loop containing nucleoside triphosphate hydrolases"/>
    <property type="match status" value="1"/>
</dbReference>
<accession>A0AAU9EQ77</accession>
<keyword evidence="2" id="KW-0547">Nucleotide-binding</keyword>
<evidence type="ECO:0000256" key="3">
    <source>
        <dbReference type="ARBA" id="ARBA00022840"/>
    </source>
</evidence>
<dbReference type="InterPro" id="IPR003593">
    <property type="entry name" value="AAA+_ATPase"/>
</dbReference>
<dbReference type="InterPro" id="IPR003439">
    <property type="entry name" value="ABC_transporter-like_ATP-bd"/>
</dbReference>
<organism evidence="5 6">
    <name type="scientific">Desulfoferula mesophila</name>
    <dbReference type="NCBI Taxonomy" id="3058419"/>
    <lineage>
        <taxon>Bacteria</taxon>
        <taxon>Pseudomonadati</taxon>
        <taxon>Thermodesulfobacteriota</taxon>
        <taxon>Desulfarculia</taxon>
        <taxon>Desulfarculales</taxon>
        <taxon>Desulfarculaceae</taxon>
        <taxon>Desulfoferula</taxon>
    </lineage>
</organism>
<dbReference type="CDD" id="cd03217">
    <property type="entry name" value="ABC_FeS_Assembly"/>
    <property type="match status" value="1"/>
</dbReference>
<keyword evidence="3 5" id="KW-0067">ATP-binding</keyword>
<dbReference type="PANTHER" id="PTHR43204">
    <property type="entry name" value="ABC TRANSPORTER I FAMILY MEMBER 6, CHLOROPLASTIC"/>
    <property type="match status" value="1"/>
</dbReference>
<evidence type="ECO:0000256" key="1">
    <source>
        <dbReference type="ARBA" id="ARBA00006216"/>
    </source>
</evidence>
<keyword evidence="6" id="KW-1185">Reference proteome</keyword>
<name>A0AAU9EQ77_9BACT</name>
<dbReference type="SMART" id="SM00382">
    <property type="entry name" value="AAA"/>
    <property type="match status" value="1"/>
</dbReference>
<dbReference type="RefSeq" id="WP_338602759.1">
    <property type="nucleotide sequence ID" value="NZ_AP028679.1"/>
</dbReference>
<evidence type="ECO:0000313" key="5">
    <source>
        <dbReference type="EMBL" id="BEQ16639.1"/>
    </source>
</evidence>
<dbReference type="PROSITE" id="PS50893">
    <property type="entry name" value="ABC_TRANSPORTER_2"/>
    <property type="match status" value="1"/>
</dbReference>
<dbReference type="KEGG" id="dmp:FAK_37050"/>
<dbReference type="EMBL" id="AP028679">
    <property type="protein sequence ID" value="BEQ16639.1"/>
    <property type="molecule type" value="Genomic_DNA"/>
</dbReference>
<dbReference type="Proteomes" id="UP001366166">
    <property type="component" value="Chromosome"/>
</dbReference>
<dbReference type="Gene3D" id="3.40.50.300">
    <property type="entry name" value="P-loop containing nucleotide triphosphate hydrolases"/>
    <property type="match status" value="1"/>
</dbReference>
<evidence type="ECO:0000259" key="4">
    <source>
        <dbReference type="PROSITE" id="PS50893"/>
    </source>
</evidence>
<dbReference type="InterPro" id="IPR027417">
    <property type="entry name" value="P-loop_NTPase"/>
</dbReference>
<reference evidence="6" key="1">
    <citation type="journal article" date="2023" name="Arch. Microbiol.">
        <title>Desulfoferula mesophilus gen. nov. sp. nov., a mesophilic sulfate-reducing bacterium isolated from a brackish lake sediment.</title>
        <authorList>
            <person name="Watanabe T."/>
            <person name="Yabe T."/>
            <person name="Tsuji J.M."/>
            <person name="Fukui M."/>
        </authorList>
    </citation>
    <scope>NUCLEOTIDE SEQUENCE [LARGE SCALE GENOMIC DNA]</scope>
    <source>
        <strain evidence="6">12FAK</strain>
    </source>
</reference>
<proteinExistence type="inferred from homology"/>